<evidence type="ECO:0000259" key="5">
    <source>
        <dbReference type="PROSITE" id="PS50110"/>
    </source>
</evidence>
<keyword evidence="7" id="KW-1185">Reference proteome</keyword>
<organism evidence="6 7">
    <name type="scientific">Kribbella alba</name>
    <dbReference type="NCBI Taxonomy" id="190197"/>
    <lineage>
        <taxon>Bacteria</taxon>
        <taxon>Bacillati</taxon>
        <taxon>Actinomycetota</taxon>
        <taxon>Actinomycetes</taxon>
        <taxon>Propionibacteriales</taxon>
        <taxon>Kribbellaceae</taxon>
        <taxon>Kribbella</taxon>
    </lineage>
</organism>
<sequence>MIRVLLVDDHELFRSSLRVRLEHEDGIAPIGEAGTAEQAVIKTHALQPDLVLLDLVLPRRNGHDIIPDLLRVAPPTKVLVVSSLTQPTSVRQAITAGARGYVPKRASDTELIEAIRQVAAGERYVDPDLGAQLVVADGHPALEPISDRERDVLHLLALGYTNQDISKKLYISRRTVDTHRAHIMQKLRLDTRAELVLFALAHGLIGAS</sequence>
<dbReference type="SUPFAM" id="SSF52172">
    <property type="entry name" value="CheY-like"/>
    <property type="match status" value="1"/>
</dbReference>
<dbReference type="PROSITE" id="PS50110">
    <property type="entry name" value="RESPONSE_REGULATORY"/>
    <property type="match status" value="1"/>
</dbReference>
<dbReference type="InterPro" id="IPR016032">
    <property type="entry name" value="Sig_transdc_resp-reg_C-effctor"/>
</dbReference>
<comment type="caution">
    <text evidence="6">The sequence shown here is derived from an EMBL/GenBank/DDBJ whole genome shotgun (WGS) entry which is preliminary data.</text>
</comment>
<feature type="domain" description="Response regulatory" evidence="5">
    <location>
        <begin position="3"/>
        <end position="119"/>
    </location>
</feature>
<dbReference type="PROSITE" id="PS50043">
    <property type="entry name" value="HTH_LUXR_2"/>
    <property type="match status" value="1"/>
</dbReference>
<dbReference type="InterPro" id="IPR039420">
    <property type="entry name" value="WalR-like"/>
</dbReference>
<feature type="modified residue" description="4-aspartylphosphate" evidence="3">
    <location>
        <position position="54"/>
    </location>
</feature>
<dbReference type="SMART" id="SM00448">
    <property type="entry name" value="REC"/>
    <property type="match status" value="1"/>
</dbReference>
<dbReference type="RefSeq" id="WP_344110555.1">
    <property type="nucleotide sequence ID" value="NZ_BAAANE010000004.1"/>
</dbReference>
<reference evidence="7" key="1">
    <citation type="journal article" date="2019" name="Int. J. Syst. Evol. Microbiol.">
        <title>The Global Catalogue of Microorganisms (GCM) 10K type strain sequencing project: providing services to taxonomists for standard genome sequencing and annotation.</title>
        <authorList>
            <consortium name="The Broad Institute Genomics Platform"/>
            <consortium name="The Broad Institute Genome Sequencing Center for Infectious Disease"/>
            <person name="Wu L."/>
            <person name="Ma J."/>
        </authorList>
    </citation>
    <scope>NUCLEOTIDE SEQUENCE [LARGE SCALE GENOMIC DNA]</scope>
    <source>
        <strain evidence="7">JCM 14306</strain>
    </source>
</reference>
<dbReference type="InterPro" id="IPR000792">
    <property type="entry name" value="Tscrpt_reg_LuxR_C"/>
</dbReference>
<keyword evidence="2" id="KW-0238">DNA-binding</keyword>
<dbReference type="CDD" id="cd06170">
    <property type="entry name" value="LuxR_C_like"/>
    <property type="match status" value="1"/>
</dbReference>
<evidence type="ECO:0000313" key="7">
    <source>
        <dbReference type="Proteomes" id="UP001501319"/>
    </source>
</evidence>
<dbReference type="InterPro" id="IPR001789">
    <property type="entry name" value="Sig_transdc_resp-reg_receiver"/>
</dbReference>
<proteinExistence type="predicted"/>
<gene>
    <name evidence="6" type="ORF">GCM10009744_18610</name>
</gene>
<dbReference type="SMART" id="SM00421">
    <property type="entry name" value="HTH_LUXR"/>
    <property type="match status" value="1"/>
</dbReference>
<evidence type="ECO:0000256" key="3">
    <source>
        <dbReference type="PROSITE-ProRule" id="PRU00169"/>
    </source>
</evidence>
<dbReference type="Proteomes" id="UP001501319">
    <property type="component" value="Unassembled WGS sequence"/>
</dbReference>
<dbReference type="Gene3D" id="3.40.50.2300">
    <property type="match status" value="1"/>
</dbReference>
<name>A0ABP4R492_9ACTN</name>
<dbReference type="InterPro" id="IPR058245">
    <property type="entry name" value="NreC/VraR/RcsB-like_REC"/>
</dbReference>
<dbReference type="Pfam" id="PF00196">
    <property type="entry name" value="GerE"/>
    <property type="match status" value="1"/>
</dbReference>
<dbReference type="PRINTS" id="PR00038">
    <property type="entry name" value="HTHLUXR"/>
</dbReference>
<evidence type="ECO:0000259" key="4">
    <source>
        <dbReference type="PROSITE" id="PS50043"/>
    </source>
</evidence>
<accession>A0ABP4R492</accession>
<evidence type="ECO:0000313" key="6">
    <source>
        <dbReference type="EMBL" id="GAA1630796.1"/>
    </source>
</evidence>
<dbReference type="CDD" id="cd17535">
    <property type="entry name" value="REC_NarL-like"/>
    <property type="match status" value="1"/>
</dbReference>
<dbReference type="EMBL" id="BAAANE010000004">
    <property type="protein sequence ID" value="GAA1630796.1"/>
    <property type="molecule type" value="Genomic_DNA"/>
</dbReference>
<dbReference type="Pfam" id="PF00072">
    <property type="entry name" value="Response_reg"/>
    <property type="match status" value="1"/>
</dbReference>
<protein>
    <submittedName>
        <fullName evidence="6">Response regulator transcription factor</fullName>
    </submittedName>
</protein>
<dbReference type="PROSITE" id="PS00622">
    <property type="entry name" value="HTH_LUXR_1"/>
    <property type="match status" value="1"/>
</dbReference>
<evidence type="ECO:0000256" key="1">
    <source>
        <dbReference type="ARBA" id="ARBA00022553"/>
    </source>
</evidence>
<dbReference type="SUPFAM" id="SSF46894">
    <property type="entry name" value="C-terminal effector domain of the bipartite response regulators"/>
    <property type="match status" value="1"/>
</dbReference>
<feature type="domain" description="HTH luxR-type" evidence="4">
    <location>
        <begin position="138"/>
        <end position="203"/>
    </location>
</feature>
<evidence type="ECO:0000256" key="2">
    <source>
        <dbReference type="ARBA" id="ARBA00023125"/>
    </source>
</evidence>
<keyword evidence="1 3" id="KW-0597">Phosphoprotein</keyword>
<dbReference type="InterPro" id="IPR011006">
    <property type="entry name" value="CheY-like_superfamily"/>
</dbReference>
<dbReference type="PANTHER" id="PTHR43214">
    <property type="entry name" value="TWO-COMPONENT RESPONSE REGULATOR"/>
    <property type="match status" value="1"/>
</dbReference>